<gene>
    <name evidence="2" type="ORF">ATL51_3966</name>
</gene>
<organism evidence="2 3">
    <name type="scientific">Pseudonocardia alni</name>
    <name type="common">Amycolata alni</name>
    <dbReference type="NCBI Taxonomy" id="33907"/>
    <lineage>
        <taxon>Bacteria</taxon>
        <taxon>Bacillati</taxon>
        <taxon>Actinomycetota</taxon>
        <taxon>Actinomycetes</taxon>
        <taxon>Pseudonocardiales</taxon>
        <taxon>Pseudonocardiaceae</taxon>
        <taxon>Pseudonocardia</taxon>
    </lineage>
</organism>
<name>A0AA44ZQX8_PSEA5</name>
<dbReference type="Proteomes" id="UP000232453">
    <property type="component" value="Unassembled WGS sequence"/>
</dbReference>
<dbReference type="EMBL" id="PHUJ01000003">
    <property type="protein sequence ID" value="PKB32244.1"/>
    <property type="molecule type" value="Genomic_DNA"/>
</dbReference>
<accession>A0AA44ZQX8</accession>
<keyword evidence="1" id="KW-0472">Membrane</keyword>
<proteinExistence type="predicted"/>
<protein>
    <submittedName>
        <fullName evidence="2">Uncharacterized protein</fullName>
    </submittedName>
</protein>
<reference evidence="2 3" key="1">
    <citation type="submission" date="2017-11" db="EMBL/GenBank/DDBJ databases">
        <title>Sequencing the genomes of 1000 actinobacteria strains.</title>
        <authorList>
            <person name="Klenk H.-P."/>
        </authorList>
    </citation>
    <scope>NUCLEOTIDE SEQUENCE [LARGE SCALE GENOMIC DNA]</scope>
    <source>
        <strain evidence="2 3">DSM 44104</strain>
    </source>
</reference>
<keyword evidence="1" id="KW-1133">Transmembrane helix</keyword>
<evidence type="ECO:0000313" key="3">
    <source>
        <dbReference type="Proteomes" id="UP000232453"/>
    </source>
</evidence>
<keyword evidence="1" id="KW-0812">Transmembrane</keyword>
<evidence type="ECO:0000313" key="2">
    <source>
        <dbReference type="EMBL" id="PKB32244.1"/>
    </source>
</evidence>
<evidence type="ECO:0000256" key="1">
    <source>
        <dbReference type="SAM" id="Phobius"/>
    </source>
</evidence>
<dbReference type="AlphaFoldDB" id="A0AA44ZQX8"/>
<sequence>MDVPLLTRRTAGWLLAGVVALEVAIPAVGLATTEPPRRYSWSMFVASSTEYAYTGRTADGASRALDTGGLPWPQRTVHYGATVPGLLCAAAPDLVSVSRTRDGAPEWEQSC</sequence>
<feature type="transmembrane region" description="Helical" evidence="1">
    <location>
        <begin position="12"/>
        <end position="33"/>
    </location>
</feature>
<comment type="caution">
    <text evidence="2">The sequence shown here is derived from an EMBL/GenBank/DDBJ whole genome shotgun (WGS) entry which is preliminary data.</text>
</comment>